<name>A0A9D4IYQ9_DREPO</name>
<accession>A0A9D4IYQ9</accession>
<dbReference type="Proteomes" id="UP000828390">
    <property type="component" value="Unassembled WGS sequence"/>
</dbReference>
<protein>
    <submittedName>
        <fullName evidence="2">Uncharacterized protein</fullName>
    </submittedName>
</protein>
<comment type="caution">
    <text evidence="2">The sequence shown here is derived from an EMBL/GenBank/DDBJ whole genome shotgun (WGS) entry which is preliminary data.</text>
</comment>
<evidence type="ECO:0000256" key="1">
    <source>
        <dbReference type="SAM" id="SignalP"/>
    </source>
</evidence>
<proteinExistence type="predicted"/>
<reference evidence="2" key="2">
    <citation type="submission" date="2020-11" db="EMBL/GenBank/DDBJ databases">
        <authorList>
            <person name="McCartney M.A."/>
            <person name="Auch B."/>
            <person name="Kono T."/>
            <person name="Mallez S."/>
            <person name="Becker A."/>
            <person name="Gohl D.M."/>
            <person name="Silverstein K.A.T."/>
            <person name="Koren S."/>
            <person name="Bechman K.B."/>
            <person name="Herman A."/>
            <person name="Abrahante J.E."/>
            <person name="Garbe J."/>
        </authorList>
    </citation>
    <scope>NUCLEOTIDE SEQUENCE</scope>
    <source>
        <strain evidence="2">Duluth1</strain>
        <tissue evidence="2">Whole animal</tissue>
    </source>
</reference>
<evidence type="ECO:0000313" key="3">
    <source>
        <dbReference type="Proteomes" id="UP000828390"/>
    </source>
</evidence>
<feature type="signal peptide" evidence="1">
    <location>
        <begin position="1"/>
        <end position="20"/>
    </location>
</feature>
<dbReference type="EMBL" id="JAIWYP010000007">
    <property type="protein sequence ID" value="KAH3793281.1"/>
    <property type="molecule type" value="Genomic_DNA"/>
</dbReference>
<dbReference type="AlphaFoldDB" id="A0A9D4IYQ9"/>
<sequence length="54" mass="5653">MLVVFMLLYRVVLLFGFGEADVGAGDADFGINDNDATGDSDVVSGDFYETGIGS</sequence>
<reference evidence="2" key="1">
    <citation type="journal article" date="2019" name="bioRxiv">
        <title>The Genome of the Zebra Mussel, Dreissena polymorpha: A Resource for Invasive Species Research.</title>
        <authorList>
            <person name="McCartney M.A."/>
            <person name="Auch B."/>
            <person name="Kono T."/>
            <person name="Mallez S."/>
            <person name="Zhang Y."/>
            <person name="Obille A."/>
            <person name="Becker A."/>
            <person name="Abrahante J.E."/>
            <person name="Garbe J."/>
            <person name="Badalamenti J.P."/>
            <person name="Herman A."/>
            <person name="Mangelson H."/>
            <person name="Liachko I."/>
            <person name="Sullivan S."/>
            <person name="Sone E.D."/>
            <person name="Koren S."/>
            <person name="Silverstein K.A.T."/>
            <person name="Beckman K.B."/>
            <person name="Gohl D.M."/>
        </authorList>
    </citation>
    <scope>NUCLEOTIDE SEQUENCE</scope>
    <source>
        <strain evidence="2">Duluth1</strain>
        <tissue evidence="2">Whole animal</tissue>
    </source>
</reference>
<organism evidence="2 3">
    <name type="scientific">Dreissena polymorpha</name>
    <name type="common">Zebra mussel</name>
    <name type="synonym">Mytilus polymorpha</name>
    <dbReference type="NCBI Taxonomy" id="45954"/>
    <lineage>
        <taxon>Eukaryota</taxon>
        <taxon>Metazoa</taxon>
        <taxon>Spiralia</taxon>
        <taxon>Lophotrochozoa</taxon>
        <taxon>Mollusca</taxon>
        <taxon>Bivalvia</taxon>
        <taxon>Autobranchia</taxon>
        <taxon>Heteroconchia</taxon>
        <taxon>Euheterodonta</taxon>
        <taxon>Imparidentia</taxon>
        <taxon>Neoheterodontei</taxon>
        <taxon>Myida</taxon>
        <taxon>Dreissenoidea</taxon>
        <taxon>Dreissenidae</taxon>
        <taxon>Dreissena</taxon>
    </lineage>
</organism>
<feature type="chain" id="PRO_5039084875" evidence="1">
    <location>
        <begin position="21"/>
        <end position="54"/>
    </location>
</feature>
<keyword evidence="1" id="KW-0732">Signal</keyword>
<evidence type="ECO:0000313" key="2">
    <source>
        <dbReference type="EMBL" id="KAH3793281.1"/>
    </source>
</evidence>
<gene>
    <name evidence="2" type="ORF">DPMN_146788</name>
</gene>
<keyword evidence="3" id="KW-1185">Reference proteome</keyword>